<reference evidence="2" key="1">
    <citation type="submission" date="2023-07" db="EMBL/GenBank/DDBJ databases">
        <title>Conexibacter stalactiti sp. nov., isolated from stalactites in a lava cave and emended description of the genus Conexibacter.</title>
        <authorList>
            <person name="Lee S.D."/>
        </authorList>
    </citation>
    <scope>NUCLEOTIDE SEQUENCE [LARGE SCALE GENOMIC DNA]</scope>
    <source>
        <strain evidence="2">KCTC 39840</strain>
    </source>
</reference>
<dbReference type="RefSeq" id="WP_318597065.1">
    <property type="nucleotide sequence ID" value="NZ_JAWSTH010000021.1"/>
</dbReference>
<evidence type="ECO:0008006" key="3">
    <source>
        <dbReference type="Google" id="ProtNLM"/>
    </source>
</evidence>
<proteinExistence type="predicted"/>
<accession>A0ABU4HNA8</accession>
<dbReference type="EMBL" id="JAWSTH010000021">
    <property type="protein sequence ID" value="MDW5594759.1"/>
    <property type="molecule type" value="Genomic_DNA"/>
</dbReference>
<sequence>MAALISAVRNIFDSSTRPEPVHFHAGNSGHTVVCHDDSCSSPRLDLRDARELTGATGDLR</sequence>
<dbReference type="Proteomes" id="UP001284601">
    <property type="component" value="Unassembled WGS sequence"/>
</dbReference>
<keyword evidence="2" id="KW-1185">Reference proteome</keyword>
<organism evidence="1 2">
    <name type="scientific">Conexibacter stalactiti</name>
    <dbReference type="NCBI Taxonomy" id="1940611"/>
    <lineage>
        <taxon>Bacteria</taxon>
        <taxon>Bacillati</taxon>
        <taxon>Actinomycetota</taxon>
        <taxon>Thermoleophilia</taxon>
        <taxon>Solirubrobacterales</taxon>
        <taxon>Conexibacteraceae</taxon>
        <taxon>Conexibacter</taxon>
    </lineage>
</organism>
<comment type="caution">
    <text evidence="1">The sequence shown here is derived from an EMBL/GenBank/DDBJ whole genome shotgun (WGS) entry which is preliminary data.</text>
</comment>
<evidence type="ECO:0000313" key="2">
    <source>
        <dbReference type="Proteomes" id="UP001284601"/>
    </source>
</evidence>
<name>A0ABU4HNA8_9ACTN</name>
<gene>
    <name evidence="1" type="ORF">R7226_10450</name>
</gene>
<reference evidence="1 2" key="2">
    <citation type="submission" date="2023-10" db="EMBL/GenBank/DDBJ databases">
        <authorList>
            <person name="Han X.F."/>
        </authorList>
    </citation>
    <scope>NUCLEOTIDE SEQUENCE [LARGE SCALE GENOMIC DNA]</scope>
    <source>
        <strain evidence="1 2">KCTC 39840</strain>
    </source>
</reference>
<protein>
    <recommendedName>
        <fullName evidence="3">DUF4160 domain-containing protein</fullName>
    </recommendedName>
</protein>
<evidence type="ECO:0000313" key="1">
    <source>
        <dbReference type="EMBL" id="MDW5594759.1"/>
    </source>
</evidence>